<dbReference type="GO" id="GO:0005634">
    <property type="term" value="C:nucleus"/>
    <property type="evidence" value="ECO:0007669"/>
    <property type="project" value="TreeGrafter"/>
</dbReference>
<dbReference type="GO" id="GO:0140662">
    <property type="term" value="F:ATP-dependent protein folding chaperone"/>
    <property type="evidence" value="ECO:0007669"/>
    <property type="project" value="InterPro"/>
</dbReference>
<evidence type="ECO:0000256" key="1">
    <source>
        <dbReference type="ARBA" id="ARBA00007381"/>
    </source>
</evidence>
<comment type="similarity">
    <text evidence="1">Belongs to the heat shock protein 70 family.</text>
</comment>
<protein>
    <submittedName>
        <fullName evidence="4">Jg17587 protein</fullName>
    </submittedName>
</protein>
<evidence type="ECO:0000313" key="5">
    <source>
        <dbReference type="Proteomes" id="UP000838756"/>
    </source>
</evidence>
<dbReference type="AlphaFoldDB" id="A0A8S4RPE5"/>
<dbReference type="Gene3D" id="3.30.420.40">
    <property type="match status" value="2"/>
</dbReference>
<dbReference type="Gene3D" id="3.90.640.10">
    <property type="entry name" value="Actin, Chain A, domain 4"/>
    <property type="match status" value="1"/>
</dbReference>
<comment type="caution">
    <text evidence="4">The sequence shown here is derived from an EMBL/GenBank/DDBJ whole genome shotgun (WGS) entry which is preliminary data.</text>
</comment>
<evidence type="ECO:0000256" key="2">
    <source>
        <dbReference type="ARBA" id="ARBA00022741"/>
    </source>
</evidence>
<dbReference type="InterPro" id="IPR013126">
    <property type="entry name" value="Hsp_70_fam"/>
</dbReference>
<dbReference type="PANTHER" id="PTHR45639">
    <property type="entry name" value="HSC70CB, ISOFORM G-RELATED"/>
    <property type="match status" value="1"/>
</dbReference>
<keyword evidence="5" id="KW-1185">Reference proteome</keyword>
<evidence type="ECO:0000256" key="3">
    <source>
        <dbReference type="ARBA" id="ARBA00022840"/>
    </source>
</evidence>
<sequence>MATAYGIHLGNNSGCLAVFANGAASVLANDAGDRVTPAIVALNGVEWEIGLPAKSGQASSKSIIKHNKRLMNNDFSEDDLTYVESTSSCRVQNDDKLVYEFETSETKLYSNPDNIATKIYAKLYTIASHSVQNEGDLKLVLAAPLNWSSASRERLVKCAELAGFDVLQVISEPAAALLAYNIEDLPEDVNVLVYRLGGSTCAASVVQVSSGFMSVEKNIFRADLGGQCLTKDLADYIAQEFRQKWKLDPQESRRAMSKLLHHADNCKHVLSTLSSAHVNIESLVDGVDWSQNVTRARFENIISSKISSYIEPAKKVIENFDGKITKIVLCGGSMKIPKLQSAIANLLPEAEVLSGINPDEVIAVGCAKQAGMILDLPELSLTDTSTEVEFLGKDIYLKYLDQTVKLFKEGTPPFAHNVFNIEVENDAKDVSFTLHDNPDNAKFAEEIFNVENLSKPFKLKATLQPENILLQVE</sequence>
<dbReference type="SUPFAM" id="SSF53067">
    <property type="entry name" value="Actin-like ATPase domain"/>
    <property type="match status" value="2"/>
</dbReference>
<reference evidence="4" key="1">
    <citation type="submission" date="2022-03" db="EMBL/GenBank/DDBJ databases">
        <authorList>
            <person name="Lindestad O."/>
        </authorList>
    </citation>
    <scope>NUCLEOTIDE SEQUENCE</scope>
</reference>
<dbReference type="PANTHER" id="PTHR45639:SF32">
    <property type="entry name" value="HEAT SHOCK PROTEIN PDR13"/>
    <property type="match status" value="1"/>
</dbReference>
<dbReference type="PRINTS" id="PR00301">
    <property type="entry name" value="HEATSHOCK70"/>
</dbReference>
<name>A0A8S4RPE5_9NEOP</name>
<dbReference type="Gene3D" id="3.30.30.30">
    <property type="match status" value="1"/>
</dbReference>
<organism evidence="4 5">
    <name type="scientific">Pararge aegeria aegeria</name>
    <dbReference type="NCBI Taxonomy" id="348720"/>
    <lineage>
        <taxon>Eukaryota</taxon>
        <taxon>Metazoa</taxon>
        <taxon>Ecdysozoa</taxon>
        <taxon>Arthropoda</taxon>
        <taxon>Hexapoda</taxon>
        <taxon>Insecta</taxon>
        <taxon>Pterygota</taxon>
        <taxon>Neoptera</taxon>
        <taxon>Endopterygota</taxon>
        <taxon>Lepidoptera</taxon>
        <taxon>Glossata</taxon>
        <taxon>Ditrysia</taxon>
        <taxon>Papilionoidea</taxon>
        <taxon>Nymphalidae</taxon>
        <taxon>Satyrinae</taxon>
        <taxon>Satyrini</taxon>
        <taxon>Parargina</taxon>
        <taxon>Pararge</taxon>
    </lineage>
</organism>
<dbReference type="GO" id="GO:0005524">
    <property type="term" value="F:ATP binding"/>
    <property type="evidence" value="ECO:0007669"/>
    <property type="project" value="UniProtKB-KW"/>
</dbReference>
<evidence type="ECO:0000313" key="4">
    <source>
        <dbReference type="EMBL" id="CAH2238719.1"/>
    </source>
</evidence>
<keyword evidence="3" id="KW-0067">ATP-binding</keyword>
<dbReference type="InterPro" id="IPR043129">
    <property type="entry name" value="ATPase_NBD"/>
</dbReference>
<keyword evidence="2" id="KW-0547">Nucleotide-binding</keyword>
<accession>A0A8S4RPE5</accession>
<dbReference type="Pfam" id="PF00012">
    <property type="entry name" value="HSP70"/>
    <property type="match status" value="1"/>
</dbReference>
<dbReference type="FunFam" id="3.90.640.10:FF:000021">
    <property type="entry name" value="Heat shock protein 14"/>
    <property type="match status" value="1"/>
</dbReference>
<dbReference type="Proteomes" id="UP000838756">
    <property type="component" value="Unassembled WGS sequence"/>
</dbReference>
<dbReference type="GO" id="GO:0005829">
    <property type="term" value="C:cytosol"/>
    <property type="evidence" value="ECO:0007669"/>
    <property type="project" value="TreeGrafter"/>
</dbReference>
<dbReference type="EMBL" id="CAKXAJ010025381">
    <property type="protein sequence ID" value="CAH2238719.1"/>
    <property type="molecule type" value="Genomic_DNA"/>
</dbReference>
<proteinExistence type="inferred from homology"/>
<gene>
    <name evidence="4" type="primary">jg17587</name>
    <name evidence="4" type="ORF">PAEG_LOCUS15767</name>
</gene>
<dbReference type="OrthoDB" id="29851at2759"/>